<comment type="subcellular location">
    <subcellularLocation>
        <location evidence="1">Membrane</location>
        <topology evidence="1">Multi-pass membrane protein</topology>
    </subcellularLocation>
</comment>
<feature type="domain" description="Dendritic cell-specific transmembrane protein-like" evidence="7">
    <location>
        <begin position="550"/>
        <end position="758"/>
    </location>
</feature>
<evidence type="ECO:0000313" key="9">
    <source>
        <dbReference type="WBParaSite" id="maker-E.canG7_contigs_3363-snap-gene-0.18-mRNA-1"/>
    </source>
</evidence>
<feature type="compositionally biased region" description="Polar residues" evidence="5">
    <location>
        <begin position="1027"/>
        <end position="1041"/>
    </location>
</feature>
<feature type="compositionally biased region" description="Low complexity" evidence="5">
    <location>
        <begin position="1121"/>
        <end position="1136"/>
    </location>
</feature>
<keyword evidence="8" id="KW-1185">Reference proteome</keyword>
<reference evidence="9" key="1">
    <citation type="submission" date="2022-11" db="UniProtKB">
        <authorList>
            <consortium name="WormBaseParasite"/>
        </authorList>
    </citation>
    <scope>IDENTIFICATION</scope>
</reference>
<feature type="region of interest" description="Disordered" evidence="5">
    <location>
        <begin position="1531"/>
        <end position="1552"/>
    </location>
</feature>
<feature type="compositionally biased region" description="Polar residues" evidence="5">
    <location>
        <begin position="1201"/>
        <end position="1212"/>
    </location>
</feature>
<dbReference type="Pfam" id="PF07782">
    <property type="entry name" value="DC_STAMP"/>
    <property type="match status" value="1"/>
</dbReference>
<feature type="region of interest" description="Disordered" evidence="5">
    <location>
        <begin position="65"/>
        <end position="89"/>
    </location>
</feature>
<dbReference type="PANTHER" id="PTHR21041">
    <property type="entry name" value="DENDRITIC CELL-SPECIFIC TRANSMEMBRANE PROTEIN"/>
    <property type="match status" value="1"/>
</dbReference>
<dbReference type="Pfam" id="PF26039">
    <property type="entry name" value="Dcst2"/>
    <property type="match status" value="1"/>
</dbReference>
<keyword evidence="3 6" id="KW-1133">Transmembrane helix</keyword>
<feature type="transmembrane region" description="Helical" evidence="6">
    <location>
        <begin position="278"/>
        <end position="297"/>
    </location>
</feature>
<dbReference type="PANTHER" id="PTHR21041:SF9">
    <property type="entry name" value="DENDRITIC CELL-SPECIFIC TRANSMEMBRANE PROTEIN-LIKE DOMAIN-CONTAINING PROTEIN"/>
    <property type="match status" value="1"/>
</dbReference>
<evidence type="ECO:0000256" key="2">
    <source>
        <dbReference type="ARBA" id="ARBA00022692"/>
    </source>
</evidence>
<keyword evidence="2 6" id="KW-0812">Transmembrane</keyword>
<feature type="region of interest" description="Disordered" evidence="5">
    <location>
        <begin position="1115"/>
        <end position="1146"/>
    </location>
</feature>
<dbReference type="Proteomes" id="UP000887562">
    <property type="component" value="Unplaced"/>
</dbReference>
<feature type="compositionally biased region" description="Basic residues" evidence="5">
    <location>
        <begin position="72"/>
        <end position="81"/>
    </location>
</feature>
<feature type="region of interest" description="Disordered" evidence="5">
    <location>
        <begin position="1187"/>
        <end position="1234"/>
    </location>
</feature>
<dbReference type="WBParaSite" id="maker-E.canG7_contigs_3363-snap-gene-0.18-mRNA-1">
    <property type="protein sequence ID" value="maker-E.canG7_contigs_3363-snap-gene-0.18-mRNA-1"/>
    <property type="gene ID" value="EcG7_06356"/>
</dbReference>
<feature type="compositionally biased region" description="Basic and acidic residues" evidence="5">
    <location>
        <begin position="1137"/>
        <end position="1146"/>
    </location>
</feature>
<protein>
    <submittedName>
        <fullName evidence="9">Dendritic cell-specific transmembrane protein-like domain-containing protein</fullName>
    </submittedName>
</protein>
<feature type="compositionally biased region" description="Low complexity" evidence="5">
    <location>
        <begin position="1221"/>
        <end position="1234"/>
    </location>
</feature>
<sequence length="1880" mass="210274">MSDQQITGPGKRDVCQGPQWLSRFEKIFDAFLSEEPEDDIENPSLCRRLNLTYMCNFQRNQANNMVPAQKKLPSKKKKPKKGSLTSGVVNNNTSRKIKICKSVDRNASNPSKEPRNFDTCGSKLEPNLEGEKQEENVDEALIQELEARKEINEILLKLEKPSCCARLMSRLQRLCDRTCCKYTPRIYFKKPLSWYSATSKLDAGTLLRENYLGITAGIIIGFASFPFFSTAFAHMPHMAALAACYMMMLTVFGIAFSSDFRCILLITLPYLVASRTRWLLMLIATTLATTGPALNFMHNSGNFRNAIACVLGQVSANVELMGKITKAPLKIITKQLSGFIDNINNRLFAARMSLRKLKEVIFMATKILNQKSDWIRAMVEACGDEIAMKNQCLAFFNTLYFNCAASMKSMSFLCNLVRMFADQACNGVAKLNDICVRESNRLHSEMTNVAPVSEEQLEDSEDSILRFLGHENISVEVGEEMTDISFGMNVSSQTVVTTMIEEKMDLMMNGLNYFKRAMAWVLTIWTLFTVIQLIVQAAMYRKKWLKKPFFDNGHITPQFVAQERRALEHGRPTALPLTHSERMNYVTLTACQWSKPERNAAVGSLVFLFVGIITLVLIIFADYAMYQVVLTTSPAFSTGFGEVQQTLEEGISDQISDFGFGASEQVVPEIQGNSTMSEIGRSFMNLANPLKDIAFSVDATICRPRPSEPDHETTILIGLALVLTLLSIIVQVYVLRLRHLILAWYYPDGANRRAAWLRTYIRNTRGLFHQFIHKLFNLKLKKSDAESSGGKLKKLDRFIFLHPQLARYFAMAGIKRVFCAQCTAPGNPKKKVEFQQNFTQCPRCGVYYCKLCQVNLGGICMYCNVPVNTLSNEVDFEIWSSDEEYDYFYVKYFSRRKHDEFLVPLKPPNLKETLPPEMFRQIHQPFRFMIRRRLQAVRRPGFGGKLRMFIKRRKARRVDKGVMIAPPTKPLPKLKKALPRMKRKRRLIKPIKWEFVWDEEVENSAHERKLSKPPLYCKQRRRIVKSKFNSQVSDSNPQTETGLDERDAAGQLESVNIKSRGTLTSSLNEATKKPSSIRNLSPSVSDQGHVGRPNLQSFIFQKGAQGGIHLTDFKTTSAQESPSSSSISKLSISVESLSEKNSTETLTDMRTELSSLGNAKSLSHQSQRVKNFTSNVSTVSSSKAQSSVIKKLSPIKEDNSSESSNGTKNPLSSFKKIDLVSQPSQSTTTPTSDISTMSSLTVQLNSNEKKRVVYKLAKSPSITDNEDATSQTVASNSEKPMLKKCKVKRNLSIGSLVDVDYKNLPIFAKAAKKITTKQIETPCYSLSQLGLSIGGSSVLVRNSDQLKNTFQDSELTKNTMTANIGNLSSLLSGEPGDLSPLTPPLKIAKTDNSGPSNVESFKNTSKFMKTSADLQQTISETSNSDTFFSWKNNWNSFPEVQLQRQKLARLSSSEVCALNAIPESILVTDSASTSYKVLPVSKEKTTLGSSTGIAKSVRGKLEGVECLTDVNASHGSLIALSPQAKIKLSSIKTTPSKAHSQKSRKKYAGTEFSKAPRSTVDCGSRAFNNSFTESGRCSPLRQPWIEGHNNVNLENTDFKTDLADNPSGDYPSPRPVNTAHIIHISKMDSEFKEDREKEVKEGMNSLLQSAGIDQNAIVQAIRTAQENPTISSLDSISSSTSNHYKMSQLSSLSMRAGHEDANEEMTTIIGSLTSLETSPDTMTKMEVSELGNAKDKSFLELDPQLKFMESRFSDNCDSRSEETSISLAKSYLVGINKMKPSKKGKTYFTGDESTLNLPYEDMHYMQPDPELLGLSRMDEPMEGDDLEISDFVTSGSLGSASALRFSAGNSGLMDFDMRIDDRSRSYLDCKRKIRSQKKQK</sequence>
<dbReference type="GO" id="GO:0016020">
    <property type="term" value="C:membrane"/>
    <property type="evidence" value="ECO:0007669"/>
    <property type="project" value="UniProtKB-SubCell"/>
</dbReference>
<evidence type="ECO:0000259" key="7">
    <source>
        <dbReference type="Pfam" id="PF07782"/>
    </source>
</evidence>
<feature type="compositionally biased region" description="Polar residues" evidence="5">
    <location>
        <begin position="1053"/>
        <end position="1086"/>
    </location>
</feature>
<evidence type="ECO:0000256" key="1">
    <source>
        <dbReference type="ARBA" id="ARBA00004141"/>
    </source>
</evidence>
<feature type="transmembrane region" description="Helical" evidence="6">
    <location>
        <begin position="238"/>
        <end position="257"/>
    </location>
</feature>
<keyword evidence="4 6" id="KW-0472">Membrane</keyword>
<organism evidence="8 9">
    <name type="scientific">Echinococcus canadensis</name>
    <dbReference type="NCBI Taxonomy" id="519352"/>
    <lineage>
        <taxon>Eukaryota</taxon>
        <taxon>Metazoa</taxon>
        <taxon>Spiralia</taxon>
        <taxon>Lophotrochozoa</taxon>
        <taxon>Platyhelminthes</taxon>
        <taxon>Cestoda</taxon>
        <taxon>Eucestoda</taxon>
        <taxon>Cyclophyllidea</taxon>
        <taxon>Taeniidae</taxon>
        <taxon>Echinococcus</taxon>
        <taxon>Echinococcus canadensis group</taxon>
    </lineage>
</organism>
<feature type="transmembrane region" description="Helical" evidence="6">
    <location>
        <begin position="211"/>
        <end position="232"/>
    </location>
</feature>
<feature type="transmembrane region" description="Helical" evidence="6">
    <location>
        <begin position="715"/>
        <end position="735"/>
    </location>
</feature>
<dbReference type="InterPro" id="IPR012858">
    <property type="entry name" value="DC_STAMP-like"/>
</dbReference>
<proteinExistence type="predicted"/>
<feature type="region of interest" description="Disordered" evidence="5">
    <location>
        <begin position="1027"/>
        <end position="1091"/>
    </location>
</feature>
<name>A0A915EVY9_9CEST</name>
<accession>A0A915EVY9</accession>
<feature type="transmembrane region" description="Helical" evidence="6">
    <location>
        <begin position="517"/>
        <end position="540"/>
    </location>
</feature>
<evidence type="ECO:0000256" key="3">
    <source>
        <dbReference type="ARBA" id="ARBA00022989"/>
    </source>
</evidence>
<evidence type="ECO:0000256" key="5">
    <source>
        <dbReference type="SAM" id="MobiDB-lite"/>
    </source>
</evidence>
<evidence type="ECO:0000256" key="4">
    <source>
        <dbReference type="ARBA" id="ARBA00023136"/>
    </source>
</evidence>
<dbReference type="InterPro" id="IPR051856">
    <property type="entry name" value="CSR-E3_Ligase_Protein"/>
</dbReference>
<evidence type="ECO:0000256" key="6">
    <source>
        <dbReference type="SAM" id="Phobius"/>
    </source>
</evidence>
<feature type="transmembrane region" description="Helical" evidence="6">
    <location>
        <begin position="605"/>
        <end position="626"/>
    </location>
</feature>
<evidence type="ECO:0000313" key="8">
    <source>
        <dbReference type="Proteomes" id="UP000887562"/>
    </source>
</evidence>